<evidence type="ECO:0000259" key="6">
    <source>
        <dbReference type="Pfam" id="PF00155"/>
    </source>
</evidence>
<dbReference type="NCBIfam" id="TIGR04350">
    <property type="entry name" value="C_S_lyase_PatB"/>
    <property type="match status" value="1"/>
</dbReference>
<dbReference type="CDD" id="cd00609">
    <property type="entry name" value="AAT_like"/>
    <property type="match status" value="1"/>
</dbReference>
<dbReference type="InterPro" id="IPR004839">
    <property type="entry name" value="Aminotransferase_I/II_large"/>
</dbReference>
<evidence type="ECO:0000256" key="2">
    <source>
        <dbReference type="ARBA" id="ARBA00012224"/>
    </source>
</evidence>
<dbReference type="AlphaFoldDB" id="A0A3G4VJI1"/>
<keyword evidence="7" id="KW-0808">Transferase</keyword>
<dbReference type="InterPro" id="IPR051798">
    <property type="entry name" value="Class-II_PLP-Dep_Aminotrans"/>
</dbReference>
<evidence type="ECO:0000313" key="8">
    <source>
        <dbReference type="Proteomes" id="UP000279760"/>
    </source>
</evidence>
<dbReference type="InterPro" id="IPR015421">
    <property type="entry name" value="PyrdxlP-dep_Trfase_major"/>
</dbReference>
<evidence type="ECO:0000256" key="4">
    <source>
        <dbReference type="ARBA" id="ARBA00023239"/>
    </source>
</evidence>
<dbReference type="GO" id="GO:0047804">
    <property type="term" value="F:cysteine-S-conjugate beta-lyase activity"/>
    <property type="evidence" value="ECO:0007669"/>
    <property type="project" value="UniProtKB-EC"/>
</dbReference>
<evidence type="ECO:0000256" key="3">
    <source>
        <dbReference type="ARBA" id="ARBA00022898"/>
    </source>
</evidence>
<keyword evidence="4" id="KW-0456">Lyase</keyword>
<dbReference type="Gene3D" id="3.40.640.10">
    <property type="entry name" value="Type I PLP-dependent aspartate aminotransferase-like (Major domain)"/>
    <property type="match status" value="1"/>
</dbReference>
<keyword evidence="7" id="KW-0032">Aminotransferase</keyword>
<sequence>MFNFDEIVERRGTHSAKWDEMESSFGVSPDEGLPMWVADMDFKAPPAVNQVLMEAADNGVNGYYGDDHRYRNAVITWMSKRHQWSVQPEWIVTCAGLVQGTALCVQAYSKPGDGVILFTPVYHAFSRVINANQRVVVESPLVQEDGHYKMDLPALAANLNGREKMVILCSPHNPGGRVWSADEIREVAEFCAQHDLILVVDEIHHDLVFPPNKHIVATLAAPKHEQNMVILAATTKTFNIASALTGAAIIPNETLRAQYTSVLNAAGVGPNRIGMLMATAAYEQGEAWLEALVEYLDENRRLFDEAINAIDGLQSMTLQATYLSWVDFSGTGLTPDQVIEKVQSEAKIAANHGSSFGTGGEQFLRFNLATPRARVVEAIERLQRVFA</sequence>
<dbReference type="GO" id="GO:0008483">
    <property type="term" value="F:transaminase activity"/>
    <property type="evidence" value="ECO:0007669"/>
    <property type="project" value="UniProtKB-KW"/>
</dbReference>
<dbReference type="Pfam" id="PF00155">
    <property type="entry name" value="Aminotran_1_2"/>
    <property type="match status" value="1"/>
</dbReference>
<comment type="cofactor">
    <cofactor evidence="1">
        <name>pyridoxal 5'-phosphate</name>
        <dbReference type="ChEBI" id="CHEBI:597326"/>
    </cofactor>
</comment>
<evidence type="ECO:0000256" key="5">
    <source>
        <dbReference type="ARBA" id="ARBA00037974"/>
    </source>
</evidence>
<proteinExistence type="inferred from homology"/>
<dbReference type="GO" id="GO:0030170">
    <property type="term" value="F:pyridoxal phosphate binding"/>
    <property type="evidence" value="ECO:0007669"/>
    <property type="project" value="InterPro"/>
</dbReference>
<dbReference type="PANTHER" id="PTHR43525">
    <property type="entry name" value="PROTEIN MALY"/>
    <property type="match status" value="1"/>
</dbReference>
<dbReference type="Proteomes" id="UP000279760">
    <property type="component" value="Chromosome 2"/>
</dbReference>
<dbReference type="SUPFAM" id="SSF53383">
    <property type="entry name" value="PLP-dependent transferases"/>
    <property type="match status" value="1"/>
</dbReference>
<feature type="domain" description="Aminotransferase class I/classII large" evidence="6">
    <location>
        <begin position="40"/>
        <end position="382"/>
    </location>
</feature>
<dbReference type="InterPro" id="IPR015422">
    <property type="entry name" value="PyrdxlP-dep_Trfase_small"/>
</dbReference>
<evidence type="ECO:0000313" key="7">
    <source>
        <dbReference type="EMBL" id="AYV24148.1"/>
    </source>
</evidence>
<comment type="similarity">
    <text evidence="5">Belongs to the class-II pyridoxal-phosphate-dependent aminotransferase family. MalY/PatB cystathionine beta-lyase subfamily.</text>
</comment>
<dbReference type="Gene3D" id="3.90.1150.10">
    <property type="entry name" value="Aspartate Aminotransferase, domain 1"/>
    <property type="match status" value="1"/>
</dbReference>
<accession>A0A3G4VJI1</accession>
<dbReference type="EMBL" id="CP033578">
    <property type="protein sequence ID" value="AYV24148.1"/>
    <property type="molecule type" value="Genomic_DNA"/>
</dbReference>
<keyword evidence="3" id="KW-0663">Pyridoxal phosphate</keyword>
<evidence type="ECO:0000256" key="1">
    <source>
        <dbReference type="ARBA" id="ARBA00001933"/>
    </source>
</evidence>
<dbReference type="PANTHER" id="PTHR43525:SF1">
    <property type="entry name" value="PROTEIN MALY"/>
    <property type="match status" value="1"/>
</dbReference>
<name>A0A3G4VJI1_9VIBR</name>
<dbReference type="RefSeq" id="WP_124941801.1">
    <property type="nucleotide sequence ID" value="NZ_CP033578.1"/>
</dbReference>
<reference evidence="7 8" key="1">
    <citation type="submission" date="2018-11" db="EMBL/GenBank/DDBJ databases">
        <title>Complete Genome Sequence of Vbrio mediterranei 117-T6: a Potential Pathogen Bacteria Isolated from the Conchocelis of Pyropia.</title>
        <authorList>
            <person name="Liu Q."/>
        </authorList>
    </citation>
    <scope>NUCLEOTIDE SEQUENCE [LARGE SCALE GENOMIC DNA]</scope>
    <source>
        <strain evidence="7 8">117-T6</strain>
    </source>
</reference>
<organism evidence="7 8">
    <name type="scientific">Vibrio mediterranei</name>
    <dbReference type="NCBI Taxonomy" id="689"/>
    <lineage>
        <taxon>Bacteria</taxon>
        <taxon>Pseudomonadati</taxon>
        <taxon>Pseudomonadota</taxon>
        <taxon>Gammaproteobacteria</taxon>
        <taxon>Vibrionales</taxon>
        <taxon>Vibrionaceae</taxon>
        <taxon>Vibrio</taxon>
    </lineage>
</organism>
<protein>
    <recommendedName>
        <fullName evidence="2">cysteine-S-conjugate beta-lyase</fullName>
        <ecNumber evidence="2">4.4.1.13</ecNumber>
    </recommendedName>
</protein>
<dbReference type="InterPro" id="IPR027619">
    <property type="entry name" value="C-S_lyase_PatB-like"/>
</dbReference>
<dbReference type="InterPro" id="IPR015424">
    <property type="entry name" value="PyrdxlP-dep_Trfase"/>
</dbReference>
<gene>
    <name evidence="7" type="ORF">ECB94_23050</name>
</gene>
<dbReference type="EC" id="4.4.1.13" evidence="2"/>